<evidence type="ECO:0000313" key="7">
    <source>
        <dbReference type="EMBL" id="RMB58450.1"/>
    </source>
</evidence>
<dbReference type="InterPro" id="IPR050833">
    <property type="entry name" value="Poly_Biosynth_Transport"/>
</dbReference>
<feature type="transmembrane region" description="Helical" evidence="6">
    <location>
        <begin position="94"/>
        <end position="115"/>
    </location>
</feature>
<protein>
    <submittedName>
        <fullName evidence="7">Polysaccharide biosynthesis protein</fullName>
    </submittedName>
</protein>
<feature type="transmembrane region" description="Helical" evidence="6">
    <location>
        <begin position="403"/>
        <end position="425"/>
    </location>
</feature>
<evidence type="ECO:0000313" key="8">
    <source>
        <dbReference type="Proteomes" id="UP000275256"/>
    </source>
</evidence>
<keyword evidence="2" id="KW-1003">Cell membrane</keyword>
<evidence type="ECO:0000256" key="6">
    <source>
        <dbReference type="SAM" id="Phobius"/>
    </source>
</evidence>
<dbReference type="PANTHER" id="PTHR30250:SF11">
    <property type="entry name" value="O-ANTIGEN TRANSPORTER-RELATED"/>
    <property type="match status" value="1"/>
</dbReference>
<dbReference type="PANTHER" id="PTHR30250">
    <property type="entry name" value="PST FAMILY PREDICTED COLANIC ACID TRANSPORTER"/>
    <property type="match status" value="1"/>
</dbReference>
<feature type="transmembrane region" description="Helical" evidence="6">
    <location>
        <begin position="377"/>
        <end position="397"/>
    </location>
</feature>
<feature type="transmembrane region" description="Helical" evidence="6">
    <location>
        <begin position="313"/>
        <end position="334"/>
    </location>
</feature>
<keyword evidence="4 6" id="KW-1133">Transmembrane helix</keyword>
<comment type="caution">
    <text evidence="7">The sequence shown here is derived from an EMBL/GenBank/DDBJ whole genome shotgun (WGS) entry which is preliminary data.</text>
</comment>
<feature type="transmembrane region" description="Helical" evidence="6">
    <location>
        <begin position="273"/>
        <end position="293"/>
    </location>
</feature>
<feature type="transmembrane region" description="Helical" evidence="6">
    <location>
        <begin position="234"/>
        <end position="253"/>
    </location>
</feature>
<evidence type="ECO:0000256" key="1">
    <source>
        <dbReference type="ARBA" id="ARBA00004651"/>
    </source>
</evidence>
<dbReference type="OrthoDB" id="3728782at2"/>
<evidence type="ECO:0000256" key="2">
    <source>
        <dbReference type="ARBA" id="ARBA00022475"/>
    </source>
</evidence>
<keyword evidence="5 6" id="KW-0472">Membrane</keyword>
<evidence type="ECO:0000256" key="5">
    <source>
        <dbReference type="ARBA" id="ARBA00023136"/>
    </source>
</evidence>
<feature type="transmembrane region" description="Helical" evidence="6">
    <location>
        <begin position="191"/>
        <end position="213"/>
    </location>
</feature>
<sequence length="444" mass="46705">MRAGIRWRNVGSAAIAKVVVMGIAGFLGLITSRLILQHYGIAAYAQYGLLNSLPSLLPFADLGLAAVVINAAAESLDPARDPRLRRALLSATRVLFISGGTLVLVSAAITALNLWPVILGPGLMEDGGWTAGAAMALFGLGLPLTIGPRLLVGLQKNTLQITLQGIAAPIVLILVGATVVLQVPASDYLALFTYIAGIVVSTVCLLSAARLISPQVSEMFRQVPHRRAHPSSKVMDLAGPMLVQMLALPVAMQTARIMVSHLGGSRELAEYNLASQLFGIATQTVAAAGVALWPLYARARAEGRIESPVRPAAWFLVGGLMLAGGMALVSPWLVSIASAGKLSLDVVLVCAFVFFVALQALKYPLGMYMTDAKGLSFQVIPTLVMVPTSLGLSWWLIPIVGAAGSVIAVSSGVLVCQVVPNFIYVQRDLARRRNNAESEGSVEA</sequence>
<feature type="transmembrane region" description="Helical" evidence="6">
    <location>
        <begin position="56"/>
        <end position="73"/>
    </location>
</feature>
<feature type="transmembrane region" description="Helical" evidence="6">
    <location>
        <begin position="166"/>
        <end position="185"/>
    </location>
</feature>
<keyword evidence="8" id="KW-1185">Reference proteome</keyword>
<feature type="transmembrane region" description="Helical" evidence="6">
    <location>
        <begin position="127"/>
        <end position="146"/>
    </location>
</feature>
<evidence type="ECO:0000256" key="4">
    <source>
        <dbReference type="ARBA" id="ARBA00022989"/>
    </source>
</evidence>
<evidence type="ECO:0000256" key="3">
    <source>
        <dbReference type="ARBA" id="ARBA00022692"/>
    </source>
</evidence>
<dbReference type="Proteomes" id="UP000275256">
    <property type="component" value="Unassembled WGS sequence"/>
</dbReference>
<dbReference type="GO" id="GO:0005886">
    <property type="term" value="C:plasma membrane"/>
    <property type="evidence" value="ECO:0007669"/>
    <property type="project" value="UniProtKB-SubCell"/>
</dbReference>
<comment type="subcellular location">
    <subcellularLocation>
        <location evidence="1">Cell membrane</location>
        <topology evidence="1">Multi-pass membrane protein</topology>
    </subcellularLocation>
</comment>
<gene>
    <name evidence="7" type="ORF">EAX62_13075</name>
</gene>
<organism evidence="7 8">
    <name type="scientific">Tessaracoccus antarcticus</name>
    <dbReference type="NCBI Taxonomy" id="2479848"/>
    <lineage>
        <taxon>Bacteria</taxon>
        <taxon>Bacillati</taxon>
        <taxon>Actinomycetota</taxon>
        <taxon>Actinomycetes</taxon>
        <taxon>Propionibacteriales</taxon>
        <taxon>Propionibacteriaceae</taxon>
        <taxon>Tessaracoccus</taxon>
    </lineage>
</organism>
<dbReference type="EMBL" id="REFW01000004">
    <property type="protein sequence ID" value="RMB58450.1"/>
    <property type="molecule type" value="Genomic_DNA"/>
</dbReference>
<reference evidence="7 8" key="1">
    <citation type="submission" date="2018-10" db="EMBL/GenBank/DDBJ databases">
        <title>Tessaracoccus antarcticuss sp. nov., isolated from sediment.</title>
        <authorList>
            <person name="Zhou L.Y."/>
            <person name="Du Z.J."/>
        </authorList>
    </citation>
    <scope>NUCLEOTIDE SEQUENCE [LARGE SCALE GENOMIC DNA]</scope>
    <source>
        <strain evidence="7 8">JDX10</strain>
    </source>
</reference>
<feature type="transmembrane region" description="Helical" evidence="6">
    <location>
        <begin position="346"/>
        <end position="365"/>
    </location>
</feature>
<dbReference type="AlphaFoldDB" id="A0A3M0G0G3"/>
<keyword evidence="3 6" id="KW-0812">Transmembrane</keyword>
<accession>A0A3M0G0G3</accession>
<name>A0A3M0G0G3_9ACTN</name>
<proteinExistence type="predicted"/>
<feature type="transmembrane region" description="Helical" evidence="6">
    <location>
        <begin position="12"/>
        <end position="36"/>
    </location>
</feature>